<proteinExistence type="predicted"/>
<evidence type="ECO:0000313" key="1">
    <source>
        <dbReference type="EMBL" id="PKR80927.1"/>
    </source>
</evidence>
<keyword evidence="2" id="KW-1185">Reference proteome</keyword>
<dbReference type="PROSITE" id="PS51257">
    <property type="entry name" value="PROKAR_LIPOPROTEIN"/>
    <property type="match status" value="1"/>
</dbReference>
<dbReference type="Proteomes" id="UP000236654">
    <property type="component" value="Unassembled WGS sequence"/>
</dbReference>
<dbReference type="AlphaFoldDB" id="A0A2I0R2X3"/>
<name>A0A2I0R2X3_9FLAO</name>
<sequence length="224" mass="25349">MKTKMKNIITLTLVTFLSLGCNKAINKGKEYTVEGRLMYNCETPMDNTEFSFRQGDPALISIKDPLSLTVKTDAEGYFKVVYNGKEANGSNFTIRDGGTLLDGIPVHENVKLGEVVIGARIISFVRRLEVVEAYTENDTLIMPDYNAINNPYALLRIPGPFENGVIDTVWNWSLLKHPTYKEIMELRIIHCLSQTPSDFKNVYIEIPDYCANINKLYEGVLKIE</sequence>
<organism evidence="1 2">
    <name type="scientific">Brumimicrobium salinarum</name>
    <dbReference type="NCBI Taxonomy" id="2058658"/>
    <lineage>
        <taxon>Bacteria</taxon>
        <taxon>Pseudomonadati</taxon>
        <taxon>Bacteroidota</taxon>
        <taxon>Flavobacteriia</taxon>
        <taxon>Flavobacteriales</taxon>
        <taxon>Crocinitomicaceae</taxon>
        <taxon>Brumimicrobium</taxon>
    </lineage>
</organism>
<accession>A0A2I0R2X3</accession>
<dbReference type="OrthoDB" id="1467617at2"/>
<dbReference type="RefSeq" id="WP_101334309.1">
    <property type="nucleotide sequence ID" value="NZ_PJNI01000007.1"/>
</dbReference>
<evidence type="ECO:0000313" key="2">
    <source>
        <dbReference type="Proteomes" id="UP000236654"/>
    </source>
</evidence>
<reference evidence="1 2" key="1">
    <citation type="submission" date="2017-12" db="EMBL/GenBank/DDBJ databases">
        <title>The draft genome sequence of Brumimicrobium saltpan LHR20.</title>
        <authorList>
            <person name="Do Z.-J."/>
            <person name="Luo H.-R."/>
        </authorList>
    </citation>
    <scope>NUCLEOTIDE SEQUENCE [LARGE SCALE GENOMIC DNA]</scope>
    <source>
        <strain evidence="1 2">LHR20</strain>
    </source>
</reference>
<comment type="caution">
    <text evidence="1">The sequence shown here is derived from an EMBL/GenBank/DDBJ whole genome shotgun (WGS) entry which is preliminary data.</text>
</comment>
<gene>
    <name evidence="1" type="ORF">CW751_07095</name>
</gene>
<protein>
    <submittedName>
        <fullName evidence="1">Uncharacterized protein</fullName>
    </submittedName>
</protein>
<dbReference type="EMBL" id="PJNI01000007">
    <property type="protein sequence ID" value="PKR80927.1"/>
    <property type="molecule type" value="Genomic_DNA"/>
</dbReference>